<proteinExistence type="inferred from homology"/>
<evidence type="ECO:0000256" key="7">
    <source>
        <dbReference type="HAMAP-Rule" id="MF_01416"/>
    </source>
</evidence>
<comment type="similarity">
    <text evidence="7">Belongs to the ATPase delta chain family.</text>
</comment>
<evidence type="ECO:0000313" key="8">
    <source>
        <dbReference type="EMBL" id="HEC68485.1"/>
    </source>
</evidence>
<dbReference type="PRINTS" id="PR00125">
    <property type="entry name" value="ATPASEDELTA"/>
</dbReference>
<dbReference type="AlphaFoldDB" id="A0A7C1ZMV2"/>
<comment type="caution">
    <text evidence="8">The sequence shown here is derived from an EMBL/GenBank/DDBJ whole genome shotgun (WGS) entry which is preliminary data.</text>
</comment>
<evidence type="ECO:0000256" key="3">
    <source>
        <dbReference type="ARBA" id="ARBA00022781"/>
    </source>
</evidence>
<dbReference type="EMBL" id="DRIH01000242">
    <property type="protein sequence ID" value="HEC68485.1"/>
    <property type="molecule type" value="Genomic_DNA"/>
</dbReference>
<reference evidence="8" key="1">
    <citation type="journal article" date="2020" name="mSystems">
        <title>Genome- and Community-Level Interaction Insights into Carbon Utilization and Element Cycling Functions of Hydrothermarchaeota in Hydrothermal Sediment.</title>
        <authorList>
            <person name="Zhou Z."/>
            <person name="Liu Y."/>
            <person name="Xu W."/>
            <person name="Pan J."/>
            <person name="Luo Z.H."/>
            <person name="Li M."/>
        </authorList>
    </citation>
    <scope>NUCLEOTIDE SEQUENCE [LARGE SCALE GENOMIC DNA]</scope>
    <source>
        <strain evidence="8">HyVt-389</strain>
    </source>
</reference>
<keyword evidence="7" id="KW-0139">CF(1)</keyword>
<dbReference type="Pfam" id="PF00213">
    <property type="entry name" value="OSCP"/>
    <property type="match status" value="1"/>
</dbReference>
<keyword evidence="7" id="KW-1003">Cell membrane</keyword>
<dbReference type="GO" id="GO:0005886">
    <property type="term" value="C:plasma membrane"/>
    <property type="evidence" value="ECO:0007669"/>
    <property type="project" value="UniProtKB-SubCell"/>
</dbReference>
<dbReference type="InterPro" id="IPR026015">
    <property type="entry name" value="ATP_synth_OSCP/delta_N_sf"/>
</dbReference>
<keyword evidence="5 7" id="KW-0472">Membrane</keyword>
<accession>A0A7C1ZMV2</accession>
<dbReference type="Gene3D" id="1.10.520.20">
    <property type="entry name" value="N-terminal domain of the delta subunit of the F1F0-ATP synthase"/>
    <property type="match status" value="1"/>
</dbReference>
<evidence type="ECO:0000256" key="1">
    <source>
        <dbReference type="ARBA" id="ARBA00004370"/>
    </source>
</evidence>
<protein>
    <recommendedName>
        <fullName evidence="7">ATP synthase subunit delta</fullName>
    </recommendedName>
    <alternativeName>
        <fullName evidence="7">ATP synthase F(1) sector subunit delta</fullName>
    </alternativeName>
    <alternativeName>
        <fullName evidence="7">F-type ATPase subunit delta</fullName>
        <shortName evidence="7">F-ATPase subunit delta</shortName>
    </alternativeName>
</protein>
<dbReference type="GO" id="GO:0046933">
    <property type="term" value="F:proton-transporting ATP synthase activity, rotational mechanism"/>
    <property type="evidence" value="ECO:0007669"/>
    <property type="project" value="UniProtKB-UniRule"/>
</dbReference>
<name>A0A7C1ZMV2_DESA2</name>
<comment type="function">
    <text evidence="7">This protein is part of the stalk that links CF(0) to CF(1). It either transmits conformational changes from CF(0) to CF(1) or is implicated in proton conduction.</text>
</comment>
<dbReference type="SUPFAM" id="SSF47928">
    <property type="entry name" value="N-terminal domain of the delta subunit of the F1F0-ATP synthase"/>
    <property type="match status" value="1"/>
</dbReference>
<dbReference type="PANTHER" id="PTHR11910">
    <property type="entry name" value="ATP SYNTHASE DELTA CHAIN"/>
    <property type="match status" value="1"/>
</dbReference>
<sequence length="192" mass="22052">MFSKDGRIKLIGIGIARRYATALFKVGLEDNKVEEYGKELKEITDFLEANKDLKSYLITPLFEKSLRKQVLETILEKANLSEIMKRFLTLLFDKKRLLYLKDIFNYYATLLDEYKGICRAELISAVSLTDDVLEAIKARLKEVTGKKEVVLEIKEDPQLIGGVVTKIGDMVYDGSIRRQLNILKENLKRGEV</sequence>
<evidence type="ECO:0000256" key="2">
    <source>
        <dbReference type="ARBA" id="ARBA00022448"/>
    </source>
</evidence>
<keyword evidence="3 7" id="KW-0375">Hydrogen ion transport</keyword>
<dbReference type="HAMAP" id="MF_01416">
    <property type="entry name" value="ATP_synth_delta_bact"/>
    <property type="match status" value="1"/>
</dbReference>
<dbReference type="Proteomes" id="UP000885738">
    <property type="component" value="Unassembled WGS sequence"/>
</dbReference>
<comment type="function">
    <text evidence="7">F(1)F(0) ATP synthase produces ATP from ADP in the presence of a proton or sodium gradient. F-type ATPases consist of two structural domains, F(1) containing the extramembraneous catalytic core and F(0) containing the membrane proton channel, linked together by a central stalk and a peripheral stalk. During catalysis, ATP synthesis in the catalytic domain of F(1) is coupled via a rotary mechanism of the central stalk subunits to proton translocation.</text>
</comment>
<evidence type="ECO:0000256" key="6">
    <source>
        <dbReference type="ARBA" id="ARBA00023310"/>
    </source>
</evidence>
<evidence type="ECO:0000256" key="5">
    <source>
        <dbReference type="ARBA" id="ARBA00023136"/>
    </source>
</evidence>
<dbReference type="InterPro" id="IPR000711">
    <property type="entry name" value="ATPase_OSCP/dsu"/>
</dbReference>
<dbReference type="GO" id="GO:0045259">
    <property type="term" value="C:proton-transporting ATP synthase complex"/>
    <property type="evidence" value="ECO:0007669"/>
    <property type="project" value="UniProtKB-KW"/>
</dbReference>
<keyword evidence="2 7" id="KW-0813">Transport</keyword>
<dbReference type="NCBIfam" id="TIGR01145">
    <property type="entry name" value="ATP_synt_delta"/>
    <property type="match status" value="1"/>
</dbReference>
<comment type="subcellular location">
    <subcellularLocation>
        <location evidence="7">Cell membrane</location>
        <topology evidence="7">Peripheral membrane protein</topology>
    </subcellularLocation>
    <subcellularLocation>
        <location evidence="1">Membrane</location>
    </subcellularLocation>
</comment>
<evidence type="ECO:0000256" key="4">
    <source>
        <dbReference type="ARBA" id="ARBA00023065"/>
    </source>
</evidence>
<keyword evidence="6 7" id="KW-0066">ATP synthesis</keyword>
<organism evidence="8">
    <name type="scientific">Desulfofervidus auxilii</name>
    <dbReference type="NCBI Taxonomy" id="1621989"/>
    <lineage>
        <taxon>Bacteria</taxon>
        <taxon>Pseudomonadati</taxon>
        <taxon>Thermodesulfobacteriota</taxon>
        <taxon>Candidatus Desulfofervidia</taxon>
        <taxon>Candidatus Desulfofervidales</taxon>
        <taxon>Candidatus Desulfofervidaceae</taxon>
        <taxon>Candidatus Desulfofervidus</taxon>
    </lineage>
</organism>
<keyword evidence="4 7" id="KW-0406">Ion transport</keyword>
<gene>
    <name evidence="7" type="primary">atpH</name>
    <name evidence="8" type="ORF">ENI35_06760</name>
</gene>